<dbReference type="InterPro" id="IPR001356">
    <property type="entry name" value="HD"/>
</dbReference>
<dbReference type="PhylomeDB" id="T1J0H1"/>
<dbReference type="EMBL" id="JH431734">
    <property type="status" value="NOT_ANNOTATED_CDS"/>
    <property type="molecule type" value="Genomic_DNA"/>
</dbReference>
<comment type="subcellular location">
    <subcellularLocation>
        <location evidence="1 8 9">Nucleus</location>
    </subcellularLocation>
</comment>
<evidence type="ECO:0000256" key="3">
    <source>
        <dbReference type="ARBA" id="ARBA00023015"/>
    </source>
</evidence>
<sequence length="156" mass="18517">MNMEQQHFDTYYSSPHHNQWGITSHSPFEVGFISPNPTNCVNEFCSCCTKSQEMFTAKNDTETKLKAQPLIKRKERTTFTKQQLRELEQEFTCNSYLTGLRRYEIAISLNLTERQVKVWFQNRRMKWHRTKNGEVMMSKEKKALQHDISDDDNKSV</sequence>
<dbReference type="HOGENOM" id="CLU_141221_0_0_1"/>
<reference evidence="11" key="2">
    <citation type="submission" date="2015-02" db="UniProtKB">
        <authorList>
            <consortium name="EnsemblMetazoa"/>
        </authorList>
    </citation>
    <scope>IDENTIFICATION</scope>
</reference>
<dbReference type="PRINTS" id="PR00024">
    <property type="entry name" value="HOMEOBOX"/>
</dbReference>
<dbReference type="Pfam" id="PF00046">
    <property type="entry name" value="Homeodomain"/>
    <property type="match status" value="1"/>
</dbReference>
<dbReference type="EnsemblMetazoa" id="SMAR007016-RA">
    <property type="protein sequence ID" value="SMAR007016-PA"/>
    <property type="gene ID" value="SMAR007016"/>
</dbReference>
<dbReference type="InterPro" id="IPR042634">
    <property type="entry name" value="MOX-1/MOX-2"/>
</dbReference>
<evidence type="ECO:0000313" key="12">
    <source>
        <dbReference type="Proteomes" id="UP000014500"/>
    </source>
</evidence>
<evidence type="ECO:0000256" key="7">
    <source>
        <dbReference type="ARBA" id="ARBA00023242"/>
    </source>
</evidence>
<name>T1J0H1_STRMM</name>
<keyword evidence="3" id="KW-0805">Transcription regulation</keyword>
<dbReference type="PROSITE" id="PS50071">
    <property type="entry name" value="HOMEOBOX_2"/>
    <property type="match status" value="1"/>
</dbReference>
<keyword evidence="2" id="KW-0217">Developmental protein</keyword>
<dbReference type="Proteomes" id="UP000014500">
    <property type="component" value="Unassembled WGS sequence"/>
</dbReference>
<keyword evidence="7 8" id="KW-0539">Nucleus</keyword>
<evidence type="ECO:0000256" key="6">
    <source>
        <dbReference type="ARBA" id="ARBA00023163"/>
    </source>
</evidence>
<dbReference type="InterPro" id="IPR009057">
    <property type="entry name" value="Homeodomain-like_sf"/>
</dbReference>
<dbReference type="Gene3D" id="1.10.10.60">
    <property type="entry name" value="Homeodomain-like"/>
    <property type="match status" value="1"/>
</dbReference>
<keyword evidence="5 8" id="KW-0371">Homeobox</keyword>
<proteinExistence type="predicted"/>
<protein>
    <recommendedName>
        <fullName evidence="10">Homeobox domain-containing protein</fullName>
    </recommendedName>
</protein>
<dbReference type="PANTHER" id="PTHR24328:SF7">
    <property type="entry name" value="BUTTONLESS"/>
    <property type="match status" value="1"/>
</dbReference>
<dbReference type="AlphaFoldDB" id="T1J0H1"/>
<evidence type="ECO:0000256" key="1">
    <source>
        <dbReference type="ARBA" id="ARBA00004123"/>
    </source>
</evidence>
<dbReference type="PANTHER" id="PTHR24328">
    <property type="entry name" value="HOMEOBOX PROTEIN MOX"/>
    <property type="match status" value="1"/>
</dbReference>
<keyword evidence="6" id="KW-0804">Transcription</keyword>
<evidence type="ECO:0000256" key="2">
    <source>
        <dbReference type="ARBA" id="ARBA00022473"/>
    </source>
</evidence>
<keyword evidence="12" id="KW-1185">Reference proteome</keyword>
<dbReference type="CDD" id="cd00086">
    <property type="entry name" value="homeodomain"/>
    <property type="match status" value="1"/>
</dbReference>
<dbReference type="InterPro" id="IPR020479">
    <property type="entry name" value="HD_metazoa"/>
</dbReference>
<feature type="DNA-binding region" description="Homeobox" evidence="8">
    <location>
        <begin position="72"/>
        <end position="131"/>
    </location>
</feature>
<reference evidence="12" key="1">
    <citation type="submission" date="2011-05" db="EMBL/GenBank/DDBJ databases">
        <authorList>
            <person name="Richards S.R."/>
            <person name="Qu J."/>
            <person name="Jiang H."/>
            <person name="Jhangiani S.N."/>
            <person name="Agravi P."/>
            <person name="Goodspeed R."/>
            <person name="Gross S."/>
            <person name="Mandapat C."/>
            <person name="Jackson L."/>
            <person name="Mathew T."/>
            <person name="Pu L."/>
            <person name="Thornton R."/>
            <person name="Saada N."/>
            <person name="Wilczek-Boney K.B."/>
            <person name="Lee S."/>
            <person name="Kovar C."/>
            <person name="Wu Y."/>
            <person name="Scherer S.E."/>
            <person name="Worley K.C."/>
            <person name="Muzny D.M."/>
            <person name="Gibbs R."/>
        </authorList>
    </citation>
    <scope>NUCLEOTIDE SEQUENCE</scope>
    <source>
        <strain evidence="12">Brora</strain>
    </source>
</reference>
<dbReference type="SMART" id="SM00389">
    <property type="entry name" value="HOX"/>
    <property type="match status" value="1"/>
</dbReference>
<dbReference type="GO" id="GO:0000978">
    <property type="term" value="F:RNA polymerase II cis-regulatory region sequence-specific DNA binding"/>
    <property type="evidence" value="ECO:0007669"/>
    <property type="project" value="TreeGrafter"/>
</dbReference>
<evidence type="ECO:0000256" key="5">
    <source>
        <dbReference type="ARBA" id="ARBA00023155"/>
    </source>
</evidence>
<dbReference type="SUPFAM" id="SSF46689">
    <property type="entry name" value="Homeodomain-like"/>
    <property type="match status" value="1"/>
</dbReference>
<dbReference type="GO" id="GO:0045944">
    <property type="term" value="P:positive regulation of transcription by RNA polymerase II"/>
    <property type="evidence" value="ECO:0007669"/>
    <property type="project" value="InterPro"/>
</dbReference>
<dbReference type="eggNOG" id="KOG0489">
    <property type="taxonomic scope" value="Eukaryota"/>
</dbReference>
<evidence type="ECO:0000256" key="8">
    <source>
        <dbReference type="PROSITE-ProRule" id="PRU00108"/>
    </source>
</evidence>
<evidence type="ECO:0000256" key="4">
    <source>
        <dbReference type="ARBA" id="ARBA00023125"/>
    </source>
</evidence>
<dbReference type="GO" id="GO:0005634">
    <property type="term" value="C:nucleus"/>
    <property type="evidence" value="ECO:0007669"/>
    <property type="project" value="UniProtKB-SubCell"/>
</dbReference>
<evidence type="ECO:0000313" key="11">
    <source>
        <dbReference type="EnsemblMetazoa" id="SMAR007016-PA"/>
    </source>
</evidence>
<accession>T1J0H1</accession>
<evidence type="ECO:0000259" key="10">
    <source>
        <dbReference type="PROSITE" id="PS50071"/>
    </source>
</evidence>
<dbReference type="STRING" id="126957.T1J0H1"/>
<feature type="domain" description="Homeobox" evidence="10">
    <location>
        <begin position="70"/>
        <end position="130"/>
    </location>
</feature>
<evidence type="ECO:0000256" key="9">
    <source>
        <dbReference type="RuleBase" id="RU000682"/>
    </source>
</evidence>
<keyword evidence="4 8" id="KW-0238">DNA-binding</keyword>
<dbReference type="GO" id="GO:0000981">
    <property type="term" value="F:DNA-binding transcription factor activity, RNA polymerase II-specific"/>
    <property type="evidence" value="ECO:0007669"/>
    <property type="project" value="TreeGrafter"/>
</dbReference>
<organism evidence="11 12">
    <name type="scientific">Strigamia maritima</name>
    <name type="common">European centipede</name>
    <name type="synonym">Geophilus maritimus</name>
    <dbReference type="NCBI Taxonomy" id="126957"/>
    <lineage>
        <taxon>Eukaryota</taxon>
        <taxon>Metazoa</taxon>
        <taxon>Ecdysozoa</taxon>
        <taxon>Arthropoda</taxon>
        <taxon>Myriapoda</taxon>
        <taxon>Chilopoda</taxon>
        <taxon>Pleurostigmophora</taxon>
        <taxon>Geophilomorpha</taxon>
        <taxon>Linotaeniidae</taxon>
        <taxon>Strigamia</taxon>
    </lineage>
</organism>